<dbReference type="Proteomes" id="UP001159363">
    <property type="component" value="Chromosome 1"/>
</dbReference>
<organism evidence="2 3">
    <name type="scientific">Dryococelus australis</name>
    <dbReference type="NCBI Taxonomy" id="614101"/>
    <lineage>
        <taxon>Eukaryota</taxon>
        <taxon>Metazoa</taxon>
        <taxon>Ecdysozoa</taxon>
        <taxon>Arthropoda</taxon>
        <taxon>Hexapoda</taxon>
        <taxon>Insecta</taxon>
        <taxon>Pterygota</taxon>
        <taxon>Neoptera</taxon>
        <taxon>Polyneoptera</taxon>
        <taxon>Phasmatodea</taxon>
        <taxon>Verophasmatodea</taxon>
        <taxon>Anareolatae</taxon>
        <taxon>Phasmatidae</taxon>
        <taxon>Eurycanthinae</taxon>
        <taxon>Dryococelus</taxon>
    </lineage>
</organism>
<protein>
    <submittedName>
        <fullName evidence="2">Uncharacterized protein</fullName>
    </submittedName>
</protein>
<feature type="region of interest" description="Disordered" evidence="1">
    <location>
        <begin position="34"/>
        <end position="55"/>
    </location>
</feature>
<gene>
    <name evidence="2" type="ORF">PR048_003224</name>
</gene>
<sequence length="999" mass="108725">MGNGDHPGVSHFLSLSALRSRAVLQGGSGFPWAMRGDKRPGNSFGTSLASRHSPTKLTTAQKIELTKRARFRFGQQVSHQALSISRLQHEPRENRKIVPISVVTYKLANRVQSPALSLQNFRKWETCRTMPLAGGFSRGSSVPPPLHSGTAPFSPHFTNIGSQDLVVNRSPKSLNSTQLLLAANCKPPIKANPVQFPALSLPDFRMWESCRCLAGFLRDLSFLPSLHSVAAPYSPRSTLIGSQDLDVKSRPDLSTHSLTHSRSEPCALATRVSVALMATALLCLGRGKRVQAARCEVPQSVVALVALQLPIVSGDSWASSDRPPTEVVSRDSSPEPISDRVMGTWMTTLSDYFRPRCVITNRPPRTAPSRHVPAAACSPPPLPFSHGAVSRLSNRIRLPAGLLPGFSHVGIVPDDAAASRRVFSEIFLFPHPCIPTLLHIHLASSSSTLDAPLLRAKTYPLHFLPSSILHDFPLCRGGGGGTLAERLTRSLSTKANRVQYPTGSPDFRKCKSYRTMPAGFLGDLPFPPPLHSGAAPYSLQSPSSALKTSLSNPEFASRLLASHQREPSSIPGRFTLDFRKWESCRTMPLVDGFSRDLPVSPPFHSGAAPSSPHFIAFQDLAVKNCPNLFTHSPNYVWPVLQNFLSCERVRIVHASIVRRSSLRSGPRFVASDEADIVTASRQEATHIDGSRAADGHFPSASSLATNHCHRRHSRVSVMDVSAVARPSHFVCRQTAIISAPRPNYRRARLSRAGRGGGALSPSANQRAPLLVCGARPLCMQSGCAINQSYTRRGVVIRRRSGGSNPGPRVCAVRRGYVTIQPTPLTRLGTQYRSITAICRQMVGEVVTATRRQARVWTPLSFVVGVALYCERVDVSWRKRVSYKGYTGTRYKGVIIAMRKALNGLAVFSYENATEQMYKPSCRPGISKVGIVPDDVVRRVFSGISCFPPPFSSGAAPYAPQSLSSALTTSTLRAVQMSSLPHSLVQAFDDVKKCSVSPNH</sequence>
<evidence type="ECO:0000313" key="2">
    <source>
        <dbReference type="EMBL" id="KAJ8897871.1"/>
    </source>
</evidence>
<name>A0ABQ9IMF5_9NEOP</name>
<dbReference type="EMBL" id="JARBHB010000001">
    <property type="protein sequence ID" value="KAJ8897871.1"/>
    <property type="molecule type" value="Genomic_DNA"/>
</dbReference>
<evidence type="ECO:0000256" key="1">
    <source>
        <dbReference type="SAM" id="MobiDB-lite"/>
    </source>
</evidence>
<feature type="region of interest" description="Disordered" evidence="1">
    <location>
        <begin position="316"/>
        <end position="335"/>
    </location>
</feature>
<accession>A0ABQ9IMF5</accession>
<reference evidence="2 3" key="1">
    <citation type="submission" date="2023-02" db="EMBL/GenBank/DDBJ databases">
        <title>LHISI_Scaffold_Assembly.</title>
        <authorList>
            <person name="Stuart O.P."/>
            <person name="Cleave R."/>
            <person name="Magrath M.J.L."/>
            <person name="Mikheyev A.S."/>
        </authorList>
    </citation>
    <scope>NUCLEOTIDE SEQUENCE [LARGE SCALE GENOMIC DNA]</scope>
    <source>
        <strain evidence="2">Daus_M_001</strain>
        <tissue evidence="2">Leg muscle</tissue>
    </source>
</reference>
<comment type="caution">
    <text evidence="2">The sequence shown here is derived from an EMBL/GenBank/DDBJ whole genome shotgun (WGS) entry which is preliminary data.</text>
</comment>
<keyword evidence="3" id="KW-1185">Reference proteome</keyword>
<evidence type="ECO:0000313" key="3">
    <source>
        <dbReference type="Proteomes" id="UP001159363"/>
    </source>
</evidence>
<feature type="compositionally biased region" description="Polar residues" evidence="1">
    <location>
        <begin position="43"/>
        <end position="55"/>
    </location>
</feature>
<proteinExistence type="predicted"/>